<comment type="catalytic activity">
    <reaction evidence="1">
        <text>Endonucleolytic cleavage of RNA, removing extra 3' nucleotides from tRNA precursor, generating 3' termini of tRNAs. A 3'-hydroxy group is left at the tRNA terminus and a 5'-phosphoryl group is left at the trailer molecule.</text>
        <dbReference type="EC" id="3.1.26.11"/>
    </reaction>
</comment>
<evidence type="ECO:0000256" key="3">
    <source>
        <dbReference type="ARBA" id="ARBA00007823"/>
    </source>
</evidence>
<dbReference type="GO" id="GO:0046872">
    <property type="term" value="F:metal ion binding"/>
    <property type="evidence" value="ECO:0007669"/>
    <property type="project" value="UniProtKB-KW"/>
</dbReference>
<dbReference type="GO" id="GO:1990180">
    <property type="term" value="P:mitochondrial tRNA 3'-end processing"/>
    <property type="evidence" value="ECO:0007669"/>
    <property type="project" value="TreeGrafter"/>
</dbReference>
<dbReference type="EC" id="3.1.26.11" evidence="5"/>
<dbReference type="InterPro" id="IPR036866">
    <property type="entry name" value="RibonucZ/Hydroxyglut_hydro"/>
</dbReference>
<gene>
    <name evidence="13" type="ORF">GIB67_001924</name>
</gene>
<evidence type="ECO:0000256" key="4">
    <source>
        <dbReference type="ARBA" id="ARBA00011738"/>
    </source>
</evidence>
<keyword evidence="9" id="KW-0255">Endonuclease</keyword>
<evidence type="ECO:0000256" key="11">
    <source>
        <dbReference type="ARBA" id="ARBA00022833"/>
    </source>
</evidence>
<dbReference type="FunFam" id="3.60.15.10:FF:000037">
    <property type="entry name" value="tRNAse Z4"/>
    <property type="match status" value="1"/>
</dbReference>
<evidence type="ECO:0000256" key="2">
    <source>
        <dbReference type="ARBA" id="ARBA00001947"/>
    </source>
</evidence>
<evidence type="ECO:0000256" key="5">
    <source>
        <dbReference type="ARBA" id="ARBA00012477"/>
    </source>
</evidence>
<keyword evidence="10" id="KW-0378">Hydrolase</keyword>
<comment type="similarity">
    <text evidence="3">Belongs to the RNase Z family.</text>
</comment>
<proteinExistence type="inferred from homology"/>
<dbReference type="Proteomes" id="UP000541444">
    <property type="component" value="Unassembled WGS sequence"/>
</dbReference>
<dbReference type="OrthoDB" id="527344at2759"/>
<name>A0A7J7NVM5_9MAGN</name>
<comment type="cofactor">
    <cofactor evidence="2">
        <name>Zn(2+)</name>
        <dbReference type="ChEBI" id="CHEBI:29105"/>
    </cofactor>
</comment>
<dbReference type="InterPro" id="IPR013471">
    <property type="entry name" value="RNase_Z/BN"/>
</dbReference>
<evidence type="ECO:0000313" key="13">
    <source>
        <dbReference type="EMBL" id="KAF6171209.1"/>
    </source>
</evidence>
<dbReference type="AlphaFoldDB" id="A0A7J7NVM5"/>
<evidence type="ECO:0000256" key="10">
    <source>
        <dbReference type="ARBA" id="ARBA00022801"/>
    </source>
</evidence>
<evidence type="ECO:0000256" key="1">
    <source>
        <dbReference type="ARBA" id="ARBA00000402"/>
    </source>
</evidence>
<dbReference type="Pfam" id="PF23023">
    <property type="entry name" value="Anti-Pycsar_Apyc1"/>
    <property type="match status" value="1"/>
</dbReference>
<dbReference type="PANTHER" id="PTHR12553:SF49">
    <property type="entry name" value="ZINC PHOSPHODIESTERASE ELAC PROTEIN 2"/>
    <property type="match status" value="1"/>
</dbReference>
<comment type="subunit">
    <text evidence="4">Homodimer.</text>
</comment>
<feature type="region of interest" description="Disordered" evidence="12">
    <location>
        <begin position="54"/>
        <end position="103"/>
    </location>
</feature>
<dbReference type="PANTHER" id="PTHR12553">
    <property type="entry name" value="ZINC PHOSPHODIESTERASE ELAC PROTEIN 2"/>
    <property type="match status" value="1"/>
</dbReference>
<evidence type="ECO:0000256" key="8">
    <source>
        <dbReference type="ARBA" id="ARBA00022723"/>
    </source>
</evidence>
<evidence type="ECO:0000256" key="6">
    <source>
        <dbReference type="ARBA" id="ARBA00022694"/>
    </source>
</evidence>
<dbReference type="HAMAP" id="MF_01818">
    <property type="entry name" value="RNase_Z_BN"/>
    <property type="match status" value="1"/>
</dbReference>
<keyword evidence="6" id="KW-0819">tRNA processing</keyword>
<dbReference type="EMBL" id="JACGCM010000511">
    <property type="protein sequence ID" value="KAF6171209.1"/>
    <property type="molecule type" value="Genomic_DNA"/>
</dbReference>
<dbReference type="Gene3D" id="3.60.15.10">
    <property type="entry name" value="Ribonuclease Z/Hydroxyacylglutathione hydrolase-like"/>
    <property type="match status" value="2"/>
</dbReference>
<reference evidence="13 14" key="1">
    <citation type="journal article" date="2020" name="IScience">
        <title>Genome Sequencing of the Endangered Kingdonia uniflora (Circaeasteraceae, Ranunculales) Reveals Potential Mechanisms of Evolutionary Specialization.</title>
        <authorList>
            <person name="Sun Y."/>
            <person name="Deng T."/>
            <person name="Zhang A."/>
            <person name="Moore M.J."/>
            <person name="Landis J.B."/>
            <person name="Lin N."/>
            <person name="Zhang H."/>
            <person name="Zhang X."/>
            <person name="Huang J."/>
            <person name="Zhang X."/>
            <person name="Sun H."/>
            <person name="Wang H."/>
        </authorList>
    </citation>
    <scope>NUCLEOTIDE SEQUENCE [LARGE SCALE GENOMIC DNA]</scope>
    <source>
        <strain evidence="13">TB1705</strain>
        <tissue evidence="13">Leaf</tissue>
    </source>
</reference>
<evidence type="ECO:0000256" key="9">
    <source>
        <dbReference type="ARBA" id="ARBA00022759"/>
    </source>
</evidence>
<keyword evidence="7" id="KW-0540">Nuclease</keyword>
<evidence type="ECO:0000313" key="14">
    <source>
        <dbReference type="Proteomes" id="UP000541444"/>
    </source>
</evidence>
<keyword evidence="11" id="KW-0862">Zinc</keyword>
<feature type="compositionally biased region" description="Polar residues" evidence="12">
    <location>
        <begin position="54"/>
        <end position="66"/>
    </location>
</feature>
<dbReference type="InterPro" id="IPR047151">
    <property type="entry name" value="RNZ2-like"/>
</dbReference>
<dbReference type="CDD" id="cd07718">
    <property type="entry name" value="RNaseZ_ELAC1_ELAC2-C-term-like_MBL-fold"/>
    <property type="match status" value="1"/>
</dbReference>
<organism evidence="13 14">
    <name type="scientific">Kingdonia uniflora</name>
    <dbReference type="NCBI Taxonomy" id="39325"/>
    <lineage>
        <taxon>Eukaryota</taxon>
        <taxon>Viridiplantae</taxon>
        <taxon>Streptophyta</taxon>
        <taxon>Embryophyta</taxon>
        <taxon>Tracheophyta</taxon>
        <taxon>Spermatophyta</taxon>
        <taxon>Magnoliopsida</taxon>
        <taxon>Ranunculales</taxon>
        <taxon>Circaeasteraceae</taxon>
        <taxon>Kingdonia</taxon>
    </lineage>
</organism>
<dbReference type="GO" id="GO:0005739">
    <property type="term" value="C:mitochondrion"/>
    <property type="evidence" value="ECO:0007669"/>
    <property type="project" value="TreeGrafter"/>
</dbReference>
<comment type="caution">
    <text evidence="13">The sequence shown here is derived from an EMBL/GenBank/DDBJ whole genome shotgun (WGS) entry which is preliminary data.</text>
</comment>
<sequence>MPQILNLRLFFSTNLSSPLLSSFKPSLYKPLKTPPKPLSLLPIFSYSPRRDRSFNLSKNRRNNSTIRENKSEELMEESASSANESVGFNKRRAEGRDKNDRPKNLQLKVRKLNPINTISYVQILGTGMDTQDTSPSVLLFFDNQRFIFNAGEIDHIFLSRVCSETAGGLPGLLLTLAGMGDEGMSVKIWGPSDLKYLVDAMRMFIPNAAMIHTHSFGPAPNADEGTLALANFTNPIVLIDDEVVKISAILLRPSCSGSSHLAPASINLKPGDISVIYICELSEIKGKFDPAKAKALGLNPGPNYRELQLGNSVMSDHQNIMVHPTDVLGPSIPGPIVLLIDCPTLSHLQELLSIETLEGYYTDSVDEHPDSIKSVNCIIHLSPSSLTKTTEYQKWMKRFGEAQHIMAGHEIKNMEIPILKASARVTARLNYLCPQFFPAPGFWSLQNFNNFTPESISSTEGSFSKLNESISAENLLKFHLRPYAQLGVDKSGIPSLSTPTEIVDELLSEIPEIVDSLHQVNQLWHEKSETNNADKRESIVMIEEPWLNENTMNLVEQSTGASIDGTSYLDSEAGLPTCLENVTREDMEIVLLGTGSSQPSKYRNVSSIYINLFSKGSLLLDCGEGTLGQLKRRFGVKGADDAVKRLQCIWISHIHADHHTGLARILSLRRELLRDISHEPLLVIGPRQLKRFLDAYQRLEDLDMQFLDCSYTTESSLATFEGTPEFSGEDSPPGSSHVIETSLFAKGNRMQNYWKNPVDIKAGFTILKNMKKVLEEAGLDALFSVPVVHCPQAFGVVIMASERLNGEGKTIPGWKLVYSGDTRPCPALIEASQGATVLIHEATFEDGMVEEAIARNHSTTGEAIEVGDSAGVYRIILTHFSQRYPKIPVFDETHMHKTCIGFDLMSVNLADLPVLPKVLPYLKQLFRNDMMADEFDDLLGPEV</sequence>
<protein>
    <recommendedName>
        <fullName evidence="5">ribonuclease Z</fullName>
        <ecNumber evidence="5">3.1.26.11</ecNumber>
    </recommendedName>
</protein>
<feature type="compositionally biased region" description="Basic and acidic residues" evidence="12">
    <location>
        <begin position="91"/>
        <end position="103"/>
    </location>
</feature>
<dbReference type="GO" id="GO:0042781">
    <property type="term" value="F:3'-tRNA processing endoribonuclease activity"/>
    <property type="evidence" value="ECO:0007669"/>
    <property type="project" value="UniProtKB-EC"/>
</dbReference>
<evidence type="ECO:0000256" key="7">
    <source>
        <dbReference type="ARBA" id="ARBA00022722"/>
    </source>
</evidence>
<accession>A0A7J7NVM5</accession>
<evidence type="ECO:0000256" key="12">
    <source>
        <dbReference type="SAM" id="MobiDB-lite"/>
    </source>
</evidence>
<dbReference type="SUPFAM" id="SSF56281">
    <property type="entry name" value="Metallo-hydrolase/oxidoreductase"/>
    <property type="match status" value="2"/>
</dbReference>
<keyword evidence="8" id="KW-0479">Metal-binding</keyword>
<keyword evidence="14" id="KW-1185">Reference proteome</keyword>